<protein>
    <submittedName>
        <fullName evidence="1">Uncharacterized protein</fullName>
    </submittedName>
</protein>
<proteinExistence type="predicted"/>
<name>A0A5S9MII8_BACIA</name>
<dbReference type="Proteomes" id="UP000464658">
    <property type="component" value="Chromosome"/>
</dbReference>
<organism evidence="1 2">
    <name type="scientific">Bacillus safensis</name>
    <dbReference type="NCBI Taxonomy" id="561879"/>
    <lineage>
        <taxon>Bacteria</taxon>
        <taxon>Bacillati</taxon>
        <taxon>Bacillota</taxon>
        <taxon>Bacilli</taxon>
        <taxon>Bacillales</taxon>
        <taxon>Bacillaceae</taxon>
        <taxon>Bacillus</taxon>
    </lineage>
</organism>
<gene>
    <name evidence="1" type="ORF">BsIDN1_52470</name>
</gene>
<accession>A0A5S9MII8</accession>
<dbReference type="AlphaFoldDB" id="A0A5S9MII8"/>
<dbReference type="EMBL" id="AP021906">
    <property type="protein sequence ID" value="BBP91629.1"/>
    <property type="molecule type" value="Genomic_DNA"/>
</dbReference>
<evidence type="ECO:0000313" key="1">
    <source>
        <dbReference type="EMBL" id="BBP91629.1"/>
    </source>
</evidence>
<reference evidence="1 2" key="1">
    <citation type="submission" date="2019-12" db="EMBL/GenBank/DDBJ databases">
        <title>Full genome sequence of a Bacillus safensis strain isolated from commercially available natto in Indonesia.</title>
        <authorList>
            <person name="Yoshida M."/>
            <person name="Uomi M."/>
            <person name="Waturangi D."/>
            <person name="Ekaputri J.J."/>
            <person name="Setiamarga D.H.E."/>
        </authorList>
    </citation>
    <scope>NUCLEOTIDE SEQUENCE [LARGE SCALE GENOMIC DNA]</scope>
    <source>
        <strain evidence="1 2">IDN1</strain>
    </source>
</reference>
<evidence type="ECO:0000313" key="2">
    <source>
        <dbReference type="Proteomes" id="UP000464658"/>
    </source>
</evidence>
<sequence length="72" mass="7946">MKKIESNEELQKVIQEDLTVLLFSAGARTAHLLSHSCQSLKQTTQNLSTSMSIETSSLILAQSGKFTVFQAF</sequence>